<gene>
    <name evidence="5" type="primary">Dyak\GE22366</name>
    <name evidence="5" type="synonym">dyak_GLEANR_6048</name>
    <name evidence="5" type="synonym">GE22366</name>
    <name evidence="5" type="ORF">Dyak_GE22366</name>
</gene>
<accession>B4PE87</accession>
<dbReference type="EMBL" id="CM000159">
    <property type="protein sequence ID" value="EDW95100.2"/>
    <property type="molecule type" value="Genomic_DNA"/>
</dbReference>
<evidence type="ECO:0000256" key="2">
    <source>
        <dbReference type="SAM" id="MobiDB-lite"/>
    </source>
</evidence>
<feature type="region of interest" description="Disordered" evidence="2">
    <location>
        <begin position="345"/>
        <end position="370"/>
    </location>
</feature>
<dbReference type="OrthoDB" id="7737418at2759"/>
<name>B4PE87_DROYA</name>
<reference evidence="5 6" key="1">
    <citation type="journal article" date="2007" name="Nature">
        <title>Evolution of genes and genomes on the Drosophila phylogeny.</title>
        <authorList>
            <consortium name="Drosophila 12 Genomes Consortium"/>
            <person name="Clark A.G."/>
            <person name="Eisen M.B."/>
            <person name="Smith D.R."/>
            <person name="Bergman C.M."/>
            <person name="Oliver B."/>
            <person name="Markow T.A."/>
            <person name="Kaufman T.C."/>
            <person name="Kellis M."/>
            <person name="Gelbart W."/>
            <person name="Iyer V.N."/>
            <person name="Pollard D.A."/>
            <person name="Sackton T.B."/>
            <person name="Larracuente A.M."/>
            <person name="Singh N.D."/>
            <person name="Abad J.P."/>
            <person name="Abt D.N."/>
            <person name="Adryan B."/>
            <person name="Aguade M."/>
            <person name="Akashi H."/>
            <person name="Anderson W.W."/>
            <person name="Aquadro C.F."/>
            <person name="Ardell D.H."/>
            <person name="Arguello R."/>
            <person name="Artieri C.G."/>
            <person name="Barbash D.A."/>
            <person name="Barker D."/>
            <person name="Barsanti P."/>
            <person name="Batterham P."/>
            <person name="Batzoglou S."/>
            <person name="Begun D."/>
            <person name="Bhutkar A."/>
            <person name="Blanco E."/>
            <person name="Bosak S.A."/>
            <person name="Bradley R.K."/>
            <person name="Brand A.D."/>
            <person name="Brent M.R."/>
            <person name="Brooks A.N."/>
            <person name="Brown R.H."/>
            <person name="Butlin R.K."/>
            <person name="Caggese C."/>
            <person name="Calvi B.R."/>
            <person name="Bernardo de Carvalho A."/>
            <person name="Caspi A."/>
            <person name="Castrezana S."/>
            <person name="Celniker S.E."/>
            <person name="Chang J.L."/>
            <person name="Chapple C."/>
            <person name="Chatterji S."/>
            <person name="Chinwalla A."/>
            <person name="Civetta A."/>
            <person name="Clifton S.W."/>
            <person name="Comeron J.M."/>
            <person name="Costello J.C."/>
            <person name="Coyne J.A."/>
            <person name="Daub J."/>
            <person name="David R.G."/>
            <person name="Delcher A.L."/>
            <person name="Delehaunty K."/>
            <person name="Do C.B."/>
            <person name="Ebling H."/>
            <person name="Edwards K."/>
            <person name="Eickbush T."/>
            <person name="Evans J.D."/>
            <person name="Filipski A."/>
            <person name="Findeiss S."/>
            <person name="Freyhult E."/>
            <person name="Fulton L."/>
            <person name="Fulton R."/>
            <person name="Garcia A.C."/>
            <person name="Gardiner A."/>
            <person name="Garfield D.A."/>
            <person name="Garvin B.E."/>
            <person name="Gibson G."/>
            <person name="Gilbert D."/>
            <person name="Gnerre S."/>
            <person name="Godfrey J."/>
            <person name="Good R."/>
            <person name="Gotea V."/>
            <person name="Gravely B."/>
            <person name="Greenberg A.J."/>
            <person name="Griffiths-Jones S."/>
            <person name="Gross S."/>
            <person name="Guigo R."/>
            <person name="Gustafson E.A."/>
            <person name="Haerty W."/>
            <person name="Hahn M.W."/>
            <person name="Halligan D.L."/>
            <person name="Halpern A.L."/>
            <person name="Halter G.M."/>
            <person name="Han M.V."/>
            <person name="Heger A."/>
            <person name="Hillier L."/>
            <person name="Hinrichs A.S."/>
            <person name="Holmes I."/>
            <person name="Hoskins R.A."/>
            <person name="Hubisz M.J."/>
            <person name="Hultmark D."/>
            <person name="Huntley M.A."/>
            <person name="Jaffe D.B."/>
            <person name="Jagadeeshan S."/>
            <person name="Jeck W.R."/>
            <person name="Johnson J."/>
            <person name="Jones C.D."/>
            <person name="Jordan W.C."/>
            <person name="Karpen G.H."/>
            <person name="Kataoka E."/>
            <person name="Keightley P.D."/>
            <person name="Kheradpour P."/>
            <person name="Kirkness E.F."/>
            <person name="Koerich L.B."/>
            <person name="Kristiansen K."/>
            <person name="Kudrna D."/>
            <person name="Kulathinal R.J."/>
            <person name="Kumar S."/>
            <person name="Kwok R."/>
            <person name="Lander E."/>
            <person name="Langley C.H."/>
            <person name="Lapoint R."/>
            <person name="Lazzaro B.P."/>
            <person name="Lee S.J."/>
            <person name="Levesque L."/>
            <person name="Li R."/>
            <person name="Lin C.F."/>
            <person name="Lin M.F."/>
            <person name="Lindblad-Toh K."/>
            <person name="Llopart A."/>
            <person name="Long M."/>
            <person name="Low L."/>
            <person name="Lozovsky E."/>
            <person name="Lu J."/>
            <person name="Luo M."/>
            <person name="Machado C.A."/>
            <person name="Makalowski W."/>
            <person name="Marzo M."/>
            <person name="Matsuda M."/>
            <person name="Matzkin L."/>
            <person name="McAllister B."/>
            <person name="McBride C.S."/>
            <person name="McKernan B."/>
            <person name="McKernan K."/>
            <person name="Mendez-Lago M."/>
            <person name="Minx P."/>
            <person name="Mollenhauer M.U."/>
            <person name="Montooth K."/>
            <person name="Mount S.M."/>
            <person name="Mu X."/>
            <person name="Myers E."/>
            <person name="Negre B."/>
            <person name="Newfeld S."/>
            <person name="Nielsen R."/>
            <person name="Noor M.A."/>
            <person name="O'Grady P."/>
            <person name="Pachter L."/>
            <person name="Papaceit M."/>
            <person name="Parisi M.J."/>
            <person name="Parisi M."/>
            <person name="Parts L."/>
            <person name="Pedersen J.S."/>
            <person name="Pesole G."/>
            <person name="Phillippy A.M."/>
            <person name="Ponting C.P."/>
            <person name="Pop M."/>
            <person name="Porcelli D."/>
            <person name="Powell J.R."/>
            <person name="Prohaska S."/>
            <person name="Pruitt K."/>
            <person name="Puig M."/>
            <person name="Quesneville H."/>
            <person name="Ram K.R."/>
            <person name="Rand D."/>
            <person name="Rasmussen M.D."/>
            <person name="Reed L.K."/>
            <person name="Reenan R."/>
            <person name="Reily A."/>
            <person name="Remington K.A."/>
            <person name="Rieger T.T."/>
            <person name="Ritchie M.G."/>
            <person name="Robin C."/>
            <person name="Rogers Y.H."/>
            <person name="Rohde C."/>
            <person name="Rozas J."/>
            <person name="Rubenfield M.J."/>
            <person name="Ruiz A."/>
            <person name="Russo S."/>
            <person name="Salzberg S.L."/>
            <person name="Sanchez-Gracia A."/>
            <person name="Saranga D.J."/>
            <person name="Sato H."/>
            <person name="Schaeffer S.W."/>
            <person name="Schatz M.C."/>
            <person name="Schlenke T."/>
            <person name="Schwartz R."/>
            <person name="Segarra C."/>
            <person name="Singh R.S."/>
            <person name="Sirot L."/>
            <person name="Sirota M."/>
            <person name="Sisneros N.B."/>
            <person name="Smith C.D."/>
            <person name="Smith T.F."/>
            <person name="Spieth J."/>
            <person name="Stage D.E."/>
            <person name="Stark A."/>
            <person name="Stephan W."/>
            <person name="Strausberg R.L."/>
            <person name="Strempel S."/>
            <person name="Sturgill D."/>
            <person name="Sutton G."/>
            <person name="Sutton G.G."/>
            <person name="Tao W."/>
            <person name="Teichmann S."/>
            <person name="Tobari Y.N."/>
            <person name="Tomimura Y."/>
            <person name="Tsolas J.M."/>
            <person name="Valente V.L."/>
            <person name="Venter E."/>
            <person name="Venter J.C."/>
            <person name="Vicario S."/>
            <person name="Vieira F.G."/>
            <person name="Vilella A.J."/>
            <person name="Villasante A."/>
            <person name="Walenz B."/>
            <person name="Wang J."/>
            <person name="Wasserman M."/>
            <person name="Watts T."/>
            <person name="Wilson D."/>
            <person name="Wilson R.K."/>
            <person name="Wing R.A."/>
            <person name="Wolfner M.F."/>
            <person name="Wong A."/>
            <person name="Wong G.K."/>
            <person name="Wu C.I."/>
            <person name="Wu G."/>
            <person name="Yamamoto D."/>
            <person name="Yang H.P."/>
            <person name="Yang S.P."/>
            <person name="Yorke J.A."/>
            <person name="Yoshida K."/>
            <person name="Zdobnov E."/>
            <person name="Zhang P."/>
            <person name="Zhang Y."/>
            <person name="Zimin A.V."/>
            <person name="Baldwin J."/>
            <person name="Abdouelleil A."/>
            <person name="Abdulkadir J."/>
            <person name="Abebe A."/>
            <person name="Abera B."/>
            <person name="Abreu J."/>
            <person name="Acer S.C."/>
            <person name="Aftuck L."/>
            <person name="Alexander A."/>
            <person name="An P."/>
            <person name="Anderson E."/>
            <person name="Anderson S."/>
            <person name="Arachi H."/>
            <person name="Azer M."/>
            <person name="Bachantsang P."/>
            <person name="Barry A."/>
            <person name="Bayul T."/>
            <person name="Berlin A."/>
            <person name="Bessette D."/>
            <person name="Bloom T."/>
            <person name="Blye J."/>
            <person name="Boguslavskiy L."/>
            <person name="Bonnet C."/>
            <person name="Boukhgalter B."/>
            <person name="Bourzgui I."/>
            <person name="Brown A."/>
            <person name="Cahill P."/>
            <person name="Channer S."/>
            <person name="Cheshatsang Y."/>
            <person name="Chuda L."/>
            <person name="Citroen M."/>
            <person name="Collymore A."/>
            <person name="Cooke P."/>
            <person name="Costello M."/>
            <person name="D'Aco K."/>
            <person name="Daza R."/>
            <person name="De Haan G."/>
            <person name="DeGray S."/>
            <person name="DeMaso C."/>
            <person name="Dhargay N."/>
            <person name="Dooley K."/>
            <person name="Dooley E."/>
            <person name="Doricent M."/>
            <person name="Dorje P."/>
            <person name="Dorjee K."/>
            <person name="Dupes A."/>
            <person name="Elong R."/>
            <person name="Falk J."/>
            <person name="Farina A."/>
            <person name="Faro S."/>
            <person name="Ferguson D."/>
            <person name="Fisher S."/>
            <person name="Foley C.D."/>
            <person name="Franke A."/>
            <person name="Friedrich D."/>
            <person name="Gadbois L."/>
            <person name="Gearin G."/>
            <person name="Gearin C.R."/>
            <person name="Giannoukos G."/>
            <person name="Goode T."/>
            <person name="Graham J."/>
            <person name="Grandbois E."/>
            <person name="Grewal S."/>
            <person name="Gyaltsen K."/>
            <person name="Hafez N."/>
            <person name="Hagos B."/>
            <person name="Hall J."/>
            <person name="Henson C."/>
            <person name="Hollinger A."/>
            <person name="Honan T."/>
            <person name="Huard M.D."/>
            <person name="Hughes L."/>
            <person name="Hurhula B."/>
            <person name="Husby M.E."/>
            <person name="Kamat A."/>
            <person name="Kanga B."/>
            <person name="Kashin S."/>
            <person name="Khazanovich D."/>
            <person name="Kisner P."/>
            <person name="Lance K."/>
            <person name="Lara M."/>
            <person name="Lee W."/>
            <person name="Lennon N."/>
            <person name="Letendre F."/>
            <person name="LeVine R."/>
            <person name="Lipovsky A."/>
            <person name="Liu X."/>
            <person name="Liu J."/>
            <person name="Liu S."/>
            <person name="Lokyitsang T."/>
            <person name="Lokyitsang Y."/>
            <person name="Lubonja R."/>
            <person name="Lui A."/>
            <person name="MacDonald P."/>
            <person name="Magnisalis V."/>
            <person name="Maru K."/>
            <person name="Matthews C."/>
            <person name="McCusker W."/>
            <person name="McDonough S."/>
            <person name="Mehta T."/>
            <person name="Meldrim J."/>
            <person name="Meneus L."/>
            <person name="Mihai O."/>
            <person name="Mihalev A."/>
            <person name="Mihova T."/>
            <person name="Mittelman R."/>
            <person name="Mlenga V."/>
            <person name="Montmayeur A."/>
            <person name="Mulrain L."/>
            <person name="Navidi A."/>
            <person name="Naylor J."/>
            <person name="Negash T."/>
            <person name="Nguyen T."/>
            <person name="Nguyen N."/>
            <person name="Nicol R."/>
            <person name="Norbu C."/>
            <person name="Norbu N."/>
            <person name="Novod N."/>
            <person name="O'Neill B."/>
            <person name="Osman S."/>
            <person name="Markiewicz E."/>
            <person name="Oyono O.L."/>
            <person name="Patti C."/>
            <person name="Phunkhang P."/>
            <person name="Pierre F."/>
            <person name="Priest M."/>
            <person name="Raghuraman S."/>
            <person name="Rege F."/>
            <person name="Reyes R."/>
            <person name="Rise C."/>
            <person name="Rogov P."/>
            <person name="Ross K."/>
            <person name="Ryan E."/>
            <person name="Settipalli S."/>
            <person name="Shea T."/>
            <person name="Sherpa N."/>
            <person name="Shi L."/>
            <person name="Shih D."/>
            <person name="Sparrow T."/>
            <person name="Spaulding J."/>
            <person name="Stalker J."/>
            <person name="Stange-Thomann N."/>
            <person name="Stavropoulos S."/>
            <person name="Stone C."/>
            <person name="Strader C."/>
            <person name="Tesfaye S."/>
            <person name="Thomson T."/>
            <person name="Thoulutsang Y."/>
            <person name="Thoulutsang D."/>
            <person name="Topham K."/>
            <person name="Topping I."/>
            <person name="Tsamla T."/>
            <person name="Vassiliev H."/>
            <person name="Vo A."/>
            <person name="Wangchuk T."/>
            <person name="Wangdi T."/>
            <person name="Weiand M."/>
            <person name="Wilkinson J."/>
            <person name="Wilson A."/>
            <person name="Yadav S."/>
            <person name="Young G."/>
            <person name="Yu Q."/>
            <person name="Zembek L."/>
            <person name="Zhong D."/>
            <person name="Zimmer A."/>
            <person name="Zwirko Z."/>
            <person name="Jaffe D.B."/>
            <person name="Alvarez P."/>
            <person name="Brockman W."/>
            <person name="Butler J."/>
            <person name="Chin C."/>
            <person name="Gnerre S."/>
            <person name="Grabherr M."/>
            <person name="Kleber M."/>
            <person name="Mauceli E."/>
            <person name="MacCallum I."/>
        </authorList>
    </citation>
    <scope>NUCLEOTIDE SEQUENCE [LARGE SCALE GENOMIC DNA]</scope>
    <source>
        <strain evidence="6">Tai18E2 / Tucson 14021-0261.01</strain>
    </source>
</reference>
<evidence type="ECO:0000313" key="6">
    <source>
        <dbReference type="Proteomes" id="UP000002282"/>
    </source>
</evidence>
<dbReference type="HOGENOM" id="CLU_009577_0_0_1"/>
<dbReference type="Pfam" id="PF12366">
    <property type="entry name" value="Casc1_C"/>
    <property type="match status" value="1"/>
</dbReference>
<dbReference type="GO" id="GO:0048487">
    <property type="term" value="F:beta-tubulin binding"/>
    <property type="evidence" value="ECO:0007669"/>
    <property type="project" value="TreeGrafter"/>
</dbReference>
<comment type="similarity">
    <text evidence="1">Belongs to the DNAI7 family.</text>
</comment>
<proteinExistence type="inferred from homology"/>
<evidence type="ECO:0000313" key="5">
    <source>
        <dbReference type="EMBL" id="EDW95100.2"/>
    </source>
</evidence>
<evidence type="ECO:0000259" key="3">
    <source>
        <dbReference type="Pfam" id="PF12366"/>
    </source>
</evidence>
<dbReference type="PANTHER" id="PTHR20929">
    <property type="entry name" value="LUNG ADENOMA SUSCEPTIBILITY 1-RELATED"/>
    <property type="match status" value="1"/>
</dbReference>
<dbReference type="Proteomes" id="UP000002282">
    <property type="component" value="Chromosome 3L"/>
</dbReference>
<dbReference type="AlphaFoldDB" id="B4PE87"/>
<dbReference type="InterPro" id="IPR023247">
    <property type="entry name" value="IC97/Dnai7-like"/>
</dbReference>
<evidence type="ECO:0000256" key="1">
    <source>
        <dbReference type="ARBA" id="ARBA00024332"/>
    </source>
</evidence>
<keyword evidence="6" id="KW-1185">Reference proteome</keyword>
<dbReference type="KEGG" id="dya:Dyak_GE22366"/>
<dbReference type="InterPro" id="IPR022110">
    <property type="entry name" value="CASC1_C"/>
</dbReference>
<protein>
    <submittedName>
        <fullName evidence="5">Uncharacterized protein, isoform B</fullName>
    </submittedName>
</protein>
<dbReference type="GO" id="GO:0008017">
    <property type="term" value="F:microtubule binding"/>
    <property type="evidence" value="ECO:0007669"/>
    <property type="project" value="TreeGrafter"/>
</dbReference>
<feature type="region of interest" description="Disordered" evidence="2">
    <location>
        <begin position="554"/>
        <end position="582"/>
    </location>
</feature>
<feature type="domain" description="CASC1 C-terminal" evidence="3">
    <location>
        <begin position="836"/>
        <end position="1057"/>
    </location>
</feature>
<feature type="compositionally biased region" description="Basic residues" evidence="2">
    <location>
        <begin position="345"/>
        <end position="360"/>
    </location>
</feature>
<dbReference type="eggNOG" id="ENOG502T81V">
    <property type="taxonomic scope" value="Eukaryota"/>
</dbReference>
<organism evidence="5 6">
    <name type="scientific">Drosophila yakuba</name>
    <name type="common">Fruit fly</name>
    <dbReference type="NCBI Taxonomy" id="7245"/>
    <lineage>
        <taxon>Eukaryota</taxon>
        <taxon>Metazoa</taxon>
        <taxon>Ecdysozoa</taxon>
        <taxon>Arthropoda</taxon>
        <taxon>Hexapoda</taxon>
        <taxon>Insecta</taxon>
        <taxon>Pterygota</taxon>
        <taxon>Neoptera</taxon>
        <taxon>Endopterygota</taxon>
        <taxon>Diptera</taxon>
        <taxon>Brachycera</taxon>
        <taxon>Muscomorpha</taxon>
        <taxon>Ephydroidea</taxon>
        <taxon>Drosophilidae</taxon>
        <taxon>Drosophila</taxon>
        <taxon>Sophophora</taxon>
    </lineage>
</organism>
<sequence length="1105" mass="128619">MVKKKIQDAVSQKPTVELLSEDEWMARRNTYMQRLADLKTSVAFIDDAIEEHKEIQKQKLRNDKWNSYLACDGLPNPSRPAEIRKFIFQLNYKEQEACANEVSWVLSVNDRSVLSQAPNRDDMTRKNLEKLRPNIGQLYDETVQKILATIERVGRVLRNDDELVRLPTFQVLELDKIPNELYGEIDRFLDKLTYRVVCSPDALMTNKDSILSSYCYNCSNFDLEIWGLQDVPIRFNYLKLPLMHSNLNCVGVTIQLPLSVLCDNLTLRCVRTFFDPLSHLAKSFELVIDSSMSPNCGLVDIGDSVMSEWMTQMDIQEELMTRMESEMRAYNEAISFIADAEAKEKKKPQQKRVRIPKPPKRPQELPTGMFPDPHKIFLEHEKRDCSDFFNRYFHPDNINLQPSEVNLRRFIIIGGIVSLVFVQKAKHTAFEKCNITLHEDGRLLRKSLNILDGSKEEESSRRSTKSGIGADIKRNTVFEEASDVPLHLEPNELPYYFLTFKVPDHLCIWGEPMVCQFFESEIERPQEVKADELVKKVEKKKKYMRKSLRKESESVHVVTTMSGPVSTVEERSSESNKPTYHQPARENSINIYRPSALAIVRQSAMETEQTPYESTFKNFKLLGEPISRRNLRLLQDQCLPRMISSLKFPLDFKDDKTEAQALKKTPAVQLYKRRLTDSVGSSQMEELCFNYEDQSNPERLYPKFPLMTDLHVKTGRIDSSKEDTTMIGLLRTLEDIKYKYIDAPRRIVEQNTYAVRMSKKSFSDPLPTTRSHRQSYFGRRSVRQLGLEESTLSVSRQVEIEYELSETSDTGGQLLKTSKDSRLPPQTLPQSSEPIKVAQWTTEFILESSFDRESKVLLVKTDRLGHFGFAYRRYAHFPFSHWELERNEQNPDEIILTLDTYHVRVVFFISKDGIRCHAIDIPKEYIARPFKYINIDKPISDFVELRKRLQDMNLNVFAELDACFYIDQGYFSQKHLAAELHVYDAIAVHIKLMKFSRSQWNRLARDRDILLCLRNTRDVHDGSEVTVRVTPEVSTFVEVSELCSDDSKVIKLQFKSTWRNIGTYSDLHQLINSMYPHATDMRNRDANQMYYLRQLLQEIRPLSFS</sequence>
<dbReference type="InterPro" id="IPR031826">
    <property type="entry name" value="IC97/Casc1_N"/>
</dbReference>
<reference evidence="5 6" key="2">
    <citation type="journal article" date="2007" name="PLoS Biol.">
        <title>Principles of genome evolution in the Drosophila melanogaster species group.</title>
        <authorList>
            <person name="Ranz J.M."/>
            <person name="Maurin D."/>
            <person name="Chan Y.S."/>
            <person name="von Grotthuss M."/>
            <person name="Hillier L.W."/>
            <person name="Roote J."/>
            <person name="Ashburner M."/>
            <person name="Bergman C.M."/>
        </authorList>
    </citation>
    <scope>NUCLEOTIDE SEQUENCE [LARGE SCALE GENOMIC DNA]</scope>
    <source>
        <strain evidence="6">Tai18E2 / Tucson 14021-0261.01</strain>
    </source>
</reference>
<feature type="region of interest" description="Disordered" evidence="2">
    <location>
        <begin position="809"/>
        <end position="830"/>
    </location>
</feature>
<feature type="domain" description="IC97/Casc1 N-terminal" evidence="4">
    <location>
        <begin position="23"/>
        <end position="152"/>
    </location>
</feature>
<evidence type="ECO:0000259" key="4">
    <source>
        <dbReference type="Pfam" id="PF15927"/>
    </source>
</evidence>
<dbReference type="PANTHER" id="PTHR20929:SF11">
    <property type="entry name" value="DYNEIN AXONEMAL INTERMEDIATE CHAIN 7"/>
    <property type="match status" value="1"/>
</dbReference>
<dbReference type="Pfam" id="PF15927">
    <property type="entry name" value="Casc1_N"/>
    <property type="match status" value="1"/>
</dbReference>